<accession>A0ABR4BXN0</accession>
<feature type="domain" description="NmrA-like" evidence="3">
    <location>
        <begin position="10"/>
        <end position="265"/>
    </location>
</feature>
<keyword evidence="2" id="KW-0521">NADP</keyword>
<reference evidence="4 5" key="1">
    <citation type="journal article" date="2024" name="Commun. Biol.">
        <title>Comparative genomic analysis of thermophilic fungi reveals convergent evolutionary adaptations and gene losses.</title>
        <authorList>
            <person name="Steindorff A.S."/>
            <person name="Aguilar-Pontes M.V."/>
            <person name="Robinson A.J."/>
            <person name="Andreopoulos B."/>
            <person name="LaButti K."/>
            <person name="Kuo A."/>
            <person name="Mondo S."/>
            <person name="Riley R."/>
            <person name="Otillar R."/>
            <person name="Haridas S."/>
            <person name="Lipzen A."/>
            <person name="Grimwood J."/>
            <person name="Schmutz J."/>
            <person name="Clum A."/>
            <person name="Reid I.D."/>
            <person name="Moisan M.C."/>
            <person name="Butler G."/>
            <person name="Nguyen T.T.M."/>
            <person name="Dewar K."/>
            <person name="Conant G."/>
            <person name="Drula E."/>
            <person name="Henrissat B."/>
            <person name="Hansel C."/>
            <person name="Singer S."/>
            <person name="Hutchinson M.I."/>
            <person name="de Vries R.P."/>
            <person name="Natvig D.O."/>
            <person name="Powell A.J."/>
            <person name="Tsang A."/>
            <person name="Grigoriev I.V."/>
        </authorList>
    </citation>
    <scope>NUCLEOTIDE SEQUENCE [LARGE SCALE GENOMIC DNA]</scope>
    <source>
        <strain evidence="4 5">CBS 494.80</strain>
    </source>
</reference>
<evidence type="ECO:0000313" key="4">
    <source>
        <dbReference type="EMBL" id="KAL2061876.1"/>
    </source>
</evidence>
<comment type="similarity">
    <text evidence="1">Belongs to the NmrA-type oxidoreductase family.</text>
</comment>
<keyword evidence="5" id="KW-1185">Reference proteome</keyword>
<dbReference type="InterPro" id="IPR036291">
    <property type="entry name" value="NAD(P)-bd_dom_sf"/>
</dbReference>
<dbReference type="Proteomes" id="UP001595075">
    <property type="component" value="Unassembled WGS sequence"/>
</dbReference>
<dbReference type="SUPFAM" id="SSF51735">
    <property type="entry name" value="NAD(P)-binding Rossmann-fold domains"/>
    <property type="match status" value="1"/>
</dbReference>
<dbReference type="Gene3D" id="3.40.50.720">
    <property type="entry name" value="NAD(P)-binding Rossmann-like Domain"/>
    <property type="match status" value="1"/>
</dbReference>
<evidence type="ECO:0000256" key="1">
    <source>
        <dbReference type="ARBA" id="ARBA00006328"/>
    </source>
</evidence>
<evidence type="ECO:0000259" key="3">
    <source>
        <dbReference type="Pfam" id="PF05368"/>
    </source>
</evidence>
<proteinExistence type="inferred from homology"/>
<gene>
    <name evidence="4" type="ORF">VTL71DRAFT_7254</name>
</gene>
<dbReference type="PANTHER" id="PTHR42748:SF14">
    <property type="entry name" value="SNOAL-LIKE DOMAIN-CONTAINING PROTEIN"/>
    <property type="match status" value="1"/>
</dbReference>
<dbReference type="EMBL" id="JAZHXI010000018">
    <property type="protein sequence ID" value="KAL2061876.1"/>
    <property type="molecule type" value="Genomic_DNA"/>
</dbReference>
<sequence length="370" mass="41728">MADYNKLVIKKIVVFGGTGAQGSPIVRALSASPQNFQITIPTRNLNSAPAIELSKLPNVSLLLANYQTETGLRAIFAGQDACYFNLNSFTLLESQEYFLTFRAYEIAVQSGLKWFVLSGSPDRYAMHGYQEKYRNSHGVVSGRLSSWLENQPLSVLPWTVLHGGVYAQMLSSLLAPALIEPDGNEGEGVYEFAAPIGSAGTIPFVDVDDYGVRTRYVLEHPEECVGKTIGWAPWYTTYPELVKAFESVTGKRALLRDCSQNEWFERLKAYVDPETSLPIGSDRMDGERKEEGKMMGTFTFRESFGAWWNLWRDYDKIRDLDSEAEVERWSDMVAPGRARSLEEWMRRSGYTGKFAEVQKAKIEENRAKLT</sequence>
<dbReference type="Gene3D" id="3.90.25.10">
    <property type="entry name" value="UDP-galactose 4-epimerase, domain 1"/>
    <property type="match status" value="1"/>
</dbReference>
<evidence type="ECO:0000313" key="5">
    <source>
        <dbReference type="Proteomes" id="UP001595075"/>
    </source>
</evidence>
<dbReference type="Pfam" id="PF05368">
    <property type="entry name" value="NmrA"/>
    <property type="match status" value="1"/>
</dbReference>
<name>A0ABR4BXN0_9HELO</name>
<organism evidence="4 5">
    <name type="scientific">Oculimacula yallundae</name>
    <dbReference type="NCBI Taxonomy" id="86028"/>
    <lineage>
        <taxon>Eukaryota</taxon>
        <taxon>Fungi</taxon>
        <taxon>Dikarya</taxon>
        <taxon>Ascomycota</taxon>
        <taxon>Pezizomycotina</taxon>
        <taxon>Leotiomycetes</taxon>
        <taxon>Helotiales</taxon>
        <taxon>Ploettnerulaceae</taxon>
        <taxon>Oculimacula</taxon>
    </lineage>
</organism>
<comment type="caution">
    <text evidence="4">The sequence shown here is derived from an EMBL/GenBank/DDBJ whole genome shotgun (WGS) entry which is preliminary data.</text>
</comment>
<dbReference type="PANTHER" id="PTHR42748">
    <property type="entry name" value="NITROGEN METABOLITE REPRESSION PROTEIN NMRA FAMILY MEMBER"/>
    <property type="match status" value="1"/>
</dbReference>
<dbReference type="InterPro" id="IPR008030">
    <property type="entry name" value="NmrA-like"/>
</dbReference>
<protein>
    <recommendedName>
        <fullName evidence="3">NmrA-like domain-containing protein</fullName>
    </recommendedName>
</protein>
<evidence type="ECO:0000256" key="2">
    <source>
        <dbReference type="ARBA" id="ARBA00022857"/>
    </source>
</evidence>
<dbReference type="InterPro" id="IPR051164">
    <property type="entry name" value="NmrA-like_oxidored"/>
</dbReference>